<evidence type="ECO:0000256" key="2">
    <source>
        <dbReference type="ARBA" id="ARBA00006555"/>
    </source>
</evidence>
<keyword evidence="5" id="KW-0997">Cell inner membrane</keyword>
<sequence>MAKAAEFMVCAAVAALLIAHSAVHAQQDNAPSASASPRSAQNTTQSADSAAGQDDAEADASPLDCSTFKREQRWRGSRTEQRPDGSEFVSPQMRVASPIYPVNELRKGLSGTVLIEFTIEADGQPTELVIQQTPGPAFSRYARASVLCSQYRPATVNGAPVAMRVRLPFRYEIQP</sequence>
<feature type="compositionally biased region" description="Low complexity" evidence="10">
    <location>
        <begin position="26"/>
        <end position="53"/>
    </location>
</feature>
<protein>
    <submittedName>
        <fullName evidence="13">Energy transducer TonB</fullName>
    </submittedName>
</protein>
<evidence type="ECO:0000313" key="14">
    <source>
        <dbReference type="Proteomes" id="UP001595556"/>
    </source>
</evidence>
<dbReference type="Proteomes" id="UP001595556">
    <property type="component" value="Unassembled WGS sequence"/>
</dbReference>
<dbReference type="InterPro" id="IPR037682">
    <property type="entry name" value="TonB_C"/>
</dbReference>
<gene>
    <name evidence="13" type="ORF">ACFOEN_01275</name>
</gene>
<keyword evidence="6" id="KW-0812">Transmembrane</keyword>
<dbReference type="PANTHER" id="PTHR33446">
    <property type="entry name" value="PROTEIN TONB-RELATED"/>
    <property type="match status" value="1"/>
</dbReference>
<evidence type="ECO:0000256" key="6">
    <source>
        <dbReference type="ARBA" id="ARBA00022692"/>
    </source>
</evidence>
<evidence type="ECO:0000256" key="5">
    <source>
        <dbReference type="ARBA" id="ARBA00022519"/>
    </source>
</evidence>
<comment type="caution">
    <text evidence="13">The sequence shown here is derived from an EMBL/GenBank/DDBJ whole genome shotgun (WGS) entry which is preliminary data.</text>
</comment>
<comment type="subcellular location">
    <subcellularLocation>
        <location evidence="1">Cell inner membrane</location>
        <topology evidence="1">Single-pass membrane protein</topology>
        <orientation evidence="1">Periplasmic side</orientation>
    </subcellularLocation>
</comment>
<feature type="chain" id="PRO_5046044812" evidence="11">
    <location>
        <begin position="26"/>
        <end position="175"/>
    </location>
</feature>
<dbReference type="EMBL" id="JBHRTI010000003">
    <property type="protein sequence ID" value="MFC3146267.1"/>
    <property type="molecule type" value="Genomic_DNA"/>
</dbReference>
<dbReference type="Gene3D" id="3.30.1150.10">
    <property type="match status" value="1"/>
</dbReference>
<evidence type="ECO:0000256" key="1">
    <source>
        <dbReference type="ARBA" id="ARBA00004383"/>
    </source>
</evidence>
<dbReference type="RefSeq" id="WP_377300547.1">
    <property type="nucleotide sequence ID" value="NZ_CP180191.1"/>
</dbReference>
<evidence type="ECO:0000259" key="12">
    <source>
        <dbReference type="PROSITE" id="PS52015"/>
    </source>
</evidence>
<feature type="region of interest" description="Disordered" evidence="10">
    <location>
        <begin position="26"/>
        <end position="90"/>
    </location>
</feature>
<keyword evidence="14" id="KW-1185">Reference proteome</keyword>
<keyword evidence="9" id="KW-0472">Membrane</keyword>
<keyword evidence="7" id="KW-0653">Protein transport</keyword>
<evidence type="ECO:0000256" key="10">
    <source>
        <dbReference type="SAM" id="MobiDB-lite"/>
    </source>
</evidence>
<dbReference type="InterPro" id="IPR051045">
    <property type="entry name" value="TonB-dependent_transducer"/>
</dbReference>
<organism evidence="13 14">
    <name type="scientific">Piscinibacterium candidicorallinum</name>
    <dbReference type="NCBI Taxonomy" id="1793872"/>
    <lineage>
        <taxon>Bacteria</taxon>
        <taxon>Pseudomonadati</taxon>
        <taxon>Pseudomonadota</taxon>
        <taxon>Betaproteobacteria</taxon>
        <taxon>Burkholderiales</taxon>
        <taxon>Piscinibacterium</taxon>
    </lineage>
</organism>
<dbReference type="PANTHER" id="PTHR33446:SF2">
    <property type="entry name" value="PROTEIN TONB"/>
    <property type="match status" value="1"/>
</dbReference>
<comment type="similarity">
    <text evidence="2">Belongs to the TonB family.</text>
</comment>
<evidence type="ECO:0000256" key="11">
    <source>
        <dbReference type="SAM" id="SignalP"/>
    </source>
</evidence>
<evidence type="ECO:0000313" key="13">
    <source>
        <dbReference type="EMBL" id="MFC3146267.1"/>
    </source>
</evidence>
<proteinExistence type="inferred from homology"/>
<dbReference type="NCBIfam" id="TIGR01352">
    <property type="entry name" value="tonB_Cterm"/>
    <property type="match status" value="1"/>
</dbReference>
<keyword evidence="11" id="KW-0732">Signal</keyword>
<accession>A0ABV7GYA1</accession>
<reference evidence="14" key="1">
    <citation type="journal article" date="2019" name="Int. J. Syst. Evol. Microbiol.">
        <title>The Global Catalogue of Microorganisms (GCM) 10K type strain sequencing project: providing services to taxonomists for standard genome sequencing and annotation.</title>
        <authorList>
            <consortium name="The Broad Institute Genomics Platform"/>
            <consortium name="The Broad Institute Genome Sequencing Center for Infectious Disease"/>
            <person name="Wu L."/>
            <person name="Ma J."/>
        </authorList>
    </citation>
    <scope>NUCLEOTIDE SEQUENCE [LARGE SCALE GENOMIC DNA]</scope>
    <source>
        <strain evidence="14">KCTC 52168</strain>
    </source>
</reference>
<keyword evidence="4" id="KW-1003">Cell membrane</keyword>
<evidence type="ECO:0000256" key="4">
    <source>
        <dbReference type="ARBA" id="ARBA00022475"/>
    </source>
</evidence>
<feature type="signal peptide" evidence="11">
    <location>
        <begin position="1"/>
        <end position="25"/>
    </location>
</feature>
<feature type="domain" description="TonB C-terminal" evidence="12">
    <location>
        <begin position="85"/>
        <end position="175"/>
    </location>
</feature>
<evidence type="ECO:0000256" key="7">
    <source>
        <dbReference type="ARBA" id="ARBA00022927"/>
    </source>
</evidence>
<dbReference type="PROSITE" id="PS52015">
    <property type="entry name" value="TONB_CTD"/>
    <property type="match status" value="1"/>
</dbReference>
<evidence type="ECO:0000256" key="9">
    <source>
        <dbReference type="ARBA" id="ARBA00023136"/>
    </source>
</evidence>
<dbReference type="SUPFAM" id="SSF74653">
    <property type="entry name" value="TolA/TonB C-terminal domain"/>
    <property type="match status" value="1"/>
</dbReference>
<dbReference type="Pfam" id="PF03544">
    <property type="entry name" value="TonB_C"/>
    <property type="match status" value="1"/>
</dbReference>
<evidence type="ECO:0000256" key="8">
    <source>
        <dbReference type="ARBA" id="ARBA00022989"/>
    </source>
</evidence>
<keyword evidence="8" id="KW-1133">Transmembrane helix</keyword>
<keyword evidence="3" id="KW-0813">Transport</keyword>
<name>A0ABV7GYA1_9BURK</name>
<feature type="compositionally biased region" description="Basic and acidic residues" evidence="10">
    <location>
        <begin position="67"/>
        <end position="85"/>
    </location>
</feature>
<evidence type="ECO:0000256" key="3">
    <source>
        <dbReference type="ARBA" id="ARBA00022448"/>
    </source>
</evidence>
<dbReference type="InterPro" id="IPR006260">
    <property type="entry name" value="TonB/TolA_C"/>
</dbReference>